<evidence type="ECO:0000313" key="1">
    <source>
        <dbReference type="EMBL" id="QHU20225.1"/>
    </source>
</evidence>
<reference evidence="1" key="1">
    <citation type="journal article" date="2020" name="Nature">
        <title>Giant virus diversity and host interactions through global metagenomics.</title>
        <authorList>
            <person name="Schulz F."/>
            <person name="Roux S."/>
            <person name="Paez-Espino D."/>
            <person name="Jungbluth S."/>
            <person name="Walsh D.A."/>
            <person name="Denef V.J."/>
            <person name="McMahon K.D."/>
            <person name="Konstantinidis K.T."/>
            <person name="Eloe-Fadrosh E.A."/>
            <person name="Kyrpides N.C."/>
            <person name="Woyke T."/>
        </authorList>
    </citation>
    <scope>NUCLEOTIDE SEQUENCE</scope>
    <source>
        <strain evidence="1">GVMAG-S-3300013014-136</strain>
    </source>
</reference>
<dbReference type="InterPro" id="IPR043920">
    <property type="entry name" value="DUF5757"/>
</dbReference>
<dbReference type="AlphaFoldDB" id="A0A6C0KQE2"/>
<name>A0A6C0KQE2_9ZZZZ</name>
<sequence>MNVPVDIDVYPDDNLASIKVRIAAKRKSLPNYIWYPTFDMREAKQNGKLTLQIVDLLRMIANKNKYEKLSDILTPEVNNLITENHLNKIEDVAKPFIYFRIRLNASSPIAQNDYGLLEDEVKVGFNLPSSENLFRSYKIEFKPAREDFIRKIRRDVKRNNLENEENIQKFTEEEKIPCIPYLPFEGENINFTIVTDITNVTIEAVFDRLVLTSECPFVRLGKYYKILKDFELKSLPFFEDLHKAEEILKSTESILQETIEIFLFHERIYLKIENNNLIIRIKINERAANLTKDGIIQAIKLLFPTMPFDIVSETEHLAVGDYLIPQQTLIPEIFSHLVMNTRHFSKYMYIDESSLATKTKEGIYTFYTARSTGDKVSLVLTPRTVQLYDNVIRGKDKRQFPMGSPYINIRIKAKNIESILEFQKYFCRALSIYNNESPTLIAFYKKFIPTFSTQTPQKEMEKEKQKPLTKQLKDIFTKTYNRTCSKQKQVQLINYDEAVDLLPLNKAIRFPDNDEEGRYYKCIDENLFPGLQEITGSKYPIVPCCYETERHGFEMMSLKESRECLNAPDHRARQTAILTTKTSVSYDNFGLLKPFENMHYIFHLNAKKDHHFLRLGMDRTKLSFLQCIIEAIRIIIYPFKGGKTCKLRFDELTEEVNRIANSKHVYTGKQNFYNKTIDEMRLEMTNENNYFSPEKYTDILESAYDCKIFVFSPDELKIPGHVENYIINKAFRNKKTVFILEHRGTSGENLIYPQCELIVQSHVSDKGALTQKWFEMDEDPVVPMIFNLFDYIRSSFSVKKKVIYYEFEDVVKNNISGQFYNSYGKTSAIILDFHKDQNLNGLPKLLLYTENPIPPMAVGQEHNYNEKITFEQIKKFLSIFPEVKVQLNSNEMISMVKVTSTLNNTYYIPVEPNGEEDKLIPLQLKEITTFSLPKGISEFMKFNFNKRVAAYLGEYAKYLLAVWASEKNLPYIADKDIIQFVDSKIRLDPSYEYKDFPSQFGVVTEGFVQDGNIIVNSEELLTRLVYYLRLEKDRIASYTEIKIIPVTYADILDFRTYQNQIMLEGGTLVMKYISNSDSTYQLTDKILAVLLKPYIFQNDLLDPNPYLAINVETADEALSIMSSWKRDKVMSKNSEIMELDPSFYEFVNVRQINYISGSDNECKILNYVNEDEEQNFTALLRI</sequence>
<accession>A0A6C0KQE2</accession>
<dbReference type="EMBL" id="MN740964">
    <property type="protein sequence ID" value="QHU20225.1"/>
    <property type="molecule type" value="Genomic_DNA"/>
</dbReference>
<organism evidence="1">
    <name type="scientific">viral metagenome</name>
    <dbReference type="NCBI Taxonomy" id="1070528"/>
    <lineage>
        <taxon>unclassified sequences</taxon>
        <taxon>metagenomes</taxon>
        <taxon>organismal metagenomes</taxon>
    </lineage>
</organism>
<proteinExistence type="predicted"/>
<protein>
    <submittedName>
        <fullName evidence="1">Uncharacterized protein</fullName>
    </submittedName>
</protein>
<dbReference type="Pfam" id="PF19061">
    <property type="entry name" value="DUF5757"/>
    <property type="match status" value="1"/>
</dbReference>